<organism evidence="2 3">
    <name type="scientific">Colocasia esculenta</name>
    <name type="common">Wild taro</name>
    <name type="synonym">Arum esculentum</name>
    <dbReference type="NCBI Taxonomy" id="4460"/>
    <lineage>
        <taxon>Eukaryota</taxon>
        <taxon>Viridiplantae</taxon>
        <taxon>Streptophyta</taxon>
        <taxon>Embryophyta</taxon>
        <taxon>Tracheophyta</taxon>
        <taxon>Spermatophyta</taxon>
        <taxon>Magnoliopsida</taxon>
        <taxon>Liliopsida</taxon>
        <taxon>Araceae</taxon>
        <taxon>Aroideae</taxon>
        <taxon>Colocasieae</taxon>
        <taxon>Colocasia</taxon>
    </lineage>
</organism>
<feature type="region of interest" description="Disordered" evidence="1">
    <location>
        <begin position="234"/>
        <end position="253"/>
    </location>
</feature>
<dbReference type="OrthoDB" id="1750307at2759"/>
<protein>
    <recommendedName>
        <fullName evidence="4">Aminotransferase-like plant mobile domain-containing protein</fullName>
    </recommendedName>
</protein>
<reference evidence="2" key="1">
    <citation type="submission" date="2017-07" db="EMBL/GenBank/DDBJ databases">
        <title>Taro Niue Genome Assembly and Annotation.</title>
        <authorList>
            <person name="Atibalentja N."/>
            <person name="Keating K."/>
            <person name="Fields C.J."/>
        </authorList>
    </citation>
    <scope>NUCLEOTIDE SEQUENCE</scope>
    <source>
        <strain evidence="2">Niue_2</strain>
        <tissue evidence="2">Leaf</tissue>
    </source>
</reference>
<sequence length="832" mass="91750">MDEPEGDDEALLSSARDTLGFMPVGAAGKLHFDHSSLHFRPFPSHSEFGQPGWFDPWTQQVVHGIAEKCIRLAWLQCTRPGVLVFRRGQTVISEPYYPHRFARNFGYDQRIPSDFEFPQLPRILHGRCIHLQARMWWNLFQQDNVSLLVHTSPSTYRGAVTLKYADWWANHSGNFTQRSGAIRHVEKDYLRRQDRPHFHIRDKYLKKYFPELAIHVINAFQARDKSRKHPLAQVGVEHADSHPVRKKSASKKRARSAALDPLPSYEWWSDFVHACRLPPDAPVDALLPPDTFSSDPAKEWIAYLSSVLTSLGPRREAFLVRRARSLCDVWSAVSSGARELGLFSQTVIPRPLESILPSDIVSPSHRLAQPETRVRPDISLSIPSPETANPLLDGADGATFSPHIAMHVDPASPVHAAPTELLLSSLLSKDQNVELVPPVSEAQGGHSREDDVDDWDYELDVTDIPILNPNWDPSMENPEDPDFSIPFDDLMTMMEKTLPTPDQGALQDVTAVVEPTATETPHFPSTEGTSDQGNHLSLSAPIALNEEKSETPAPSHPLLDFSVPHEETGIPVEPLPPTSDPVVIGQDVILPVPDPSEINNNGDDSSVPVPPASNLHAAAKEVEVAIKSSAHASGMSFLFLSWPWAFISTLIFLAYDPLDMENSGMTSPLDGSEPDSSETCMTSGPHSESTEPLSGETQQLSIASETACDVDEVSSRPSPSASGLDCPLRALEVLEDRLATLRREAIGTASQISLVRDQHTCLLSTQRKQSARADLLRMLTLYLDRSVAEDKQHSVALAARLLSLEAEQSRIHAAIAALESEADLLRASDVGA</sequence>
<dbReference type="EMBL" id="NMUH01001301">
    <property type="protein sequence ID" value="MQL91076.1"/>
    <property type="molecule type" value="Genomic_DNA"/>
</dbReference>
<evidence type="ECO:0008006" key="4">
    <source>
        <dbReference type="Google" id="ProtNLM"/>
    </source>
</evidence>
<feature type="region of interest" description="Disordered" evidence="1">
    <location>
        <begin position="664"/>
        <end position="723"/>
    </location>
</feature>
<dbReference type="AlphaFoldDB" id="A0A843V756"/>
<evidence type="ECO:0000313" key="3">
    <source>
        <dbReference type="Proteomes" id="UP000652761"/>
    </source>
</evidence>
<evidence type="ECO:0000313" key="2">
    <source>
        <dbReference type="EMBL" id="MQL91076.1"/>
    </source>
</evidence>
<gene>
    <name evidence="2" type="ORF">Taro_023682</name>
</gene>
<evidence type="ECO:0000256" key="1">
    <source>
        <dbReference type="SAM" id="MobiDB-lite"/>
    </source>
</evidence>
<feature type="compositionally biased region" description="Polar residues" evidence="1">
    <location>
        <begin position="677"/>
        <end position="704"/>
    </location>
</feature>
<name>A0A843V756_COLES</name>
<dbReference type="Proteomes" id="UP000652761">
    <property type="component" value="Unassembled WGS sequence"/>
</dbReference>
<comment type="caution">
    <text evidence="2">The sequence shown here is derived from an EMBL/GenBank/DDBJ whole genome shotgun (WGS) entry which is preliminary data.</text>
</comment>
<accession>A0A843V756</accession>
<keyword evidence="3" id="KW-1185">Reference proteome</keyword>
<feature type="compositionally biased region" description="Basic residues" evidence="1">
    <location>
        <begin position="244"/>
        <end position="253"/>
    </location>
</feature>
<proteinExistence type="predicted"/>